<dbReference type="InterPro" id="IPR000917">
    <property type="entry name" value="Sulfatase_N"/>
</dbReference>
<comment type="PTM">
    <text evidence="6">The conversion to 3-oxoalanine (also known as C-formylglycine, FGly), of a serine or cysteine residue in prokaryotes and of a cysteine residue in eukaryotes, is critical for catalytic activity.</text>
</comment>
<evidence type="ECO:0000256" key="1">
    <source>
        <dbReference type="ARBA" id="ARBA00008779"/>
    </source>
</evidence>
<dbReference type="PROSITE" id="PS00523">
    <property type="entry name" value="SULFATASE_1"/>
    <property type="match status" value="1"/>
</dbReference>
<dbReference type="PANTHER" id="PTHR43108">
    <property type="entry name" value="N-ACETYLGLUCOSAMINE-6-SULFATASE FAMILY MEMBER"/>
    <property type="match status" value="1"/>
</dbReference>
<evidence type="ECO:0000313" key="9">
    <source>
        <dbReference type="Proteomes" id="UP000799539"/>
    </source>
</evidence>
<feature type="domain" description="Sulfatase N-terminal" evidence="7">
    <location>
        <begin position="16"/>
        <end position="359"/>
    </location>
</feature>
<evidence type="ECO:0000313" key="8">
    <source>
        <dbReference type="EMBL" id="KAF2217753.1"/>
    </source>
</evidence>
<dbReference type="GO" id="GO:0005539">
    <property type="term" value="F:glycosaminoglycan binding"/>
    <property type="evidence" value="ECO:0007669"/>
    <property type="project" value="TreeGrafter"/>
</dbReference>
<evidence type="ECO:0000256" key="3">
    <source>
        <dbReference type="ARBA" id="ARBA00022801"/>
    </source>
</evidence>
<comment type="catalytic activity">
    <reaction evidence="5">
        <text>an aryl sulfate + H2O = a phenol + sulfate + H(+)</text>
        <dbReference type="Rhea" id="RHEA:17261"/>
        <dbReference type="ChEBI" id="CHEBI:15377"/>
        <dbReference type="ChEBI" id="CHEBI:15378"/>
        <dbReference type="ChEBI" id="CHEBI:16189"/>
        <dbReference type="ChEBI" id="CHEBI:33853"/>
        <dbReference type="ChEBI" id="CHEBI:140317"/>
        <dbReference type="EC" id="3.1.6.1"/>
    </reaction>
</comment>
<keyword evidence="2" id="KW-0732">Signal</keyword>
<dbReference type="Proteomes" id="UP000799539">
    <property type="component" value="Unassembled WGS sequence"/>
</dbReference>
<dbReference type="OrthoDB" id="96314at2759"/>
<sequence>MGLYAFAAACDAISRPNIVMVLTDDQDNWTSLDYMPLLQKYITNHGTKFENHYCTVSICCPSRVNLWTGQAAHNTNVTDVSPPYGGYPKFVENGLNDNWLPVWLQAQGYNTYYTGKLFNSHSVKNYNAPFVKGFNGSDFLLDPYTYTYWNATMTRNNAAPVSYEEQYSPDVVAEKTYGWLDEAVLHEQPFFIVAAPVAPHSNQDPKVPGIMSIPEYAPRHAHLFKNFTIPRTPNFNPDTPSGVSWVKDLPQLNETVIEYHDEYQRSRLRALQSVDEMVEQLVERLDGYGILENTYVIFTTDNGYHISQHRLPPGKECAFETDIHIPFIVRGPGVPAGKTAGVVSSHTDLTPTIMKLAGADRPDLDGTPMPLSQGDLSAGSFGEHVNVEYWGKALPEGKYGKIGNEPFSPGRPLISARNNTYKALRLVADEYSLLYTVWCTGERELYDVRQDPGQTHNLLEPEESAPSADYRMLGRSLVDVAARLDALLLVLKSCKARSCHKPWESLHPNGSVRTLKDALDTHFDQFYIGQPKVSFSSCPLGHIISEEGPQTVHVWEDGSSQAASLSAHTYLRV</sequence>
<keyword evidence="3 5" id="KW-0378">Hydrolase</keyword>
<comment type="similarity">
    <text evidence="1 5">Belongs to the sulfatase family.</text>
</comment>
<dbReference type="FunFam" id="3.40.720.10:FF:000051">
    <property type="entry name" value="Arylsulfatase"/>
    <property type="match status" value="1"/>
</dbReference>
<dbReference type="GO" id="GO:0004065">
    <property type="term" value="F:arylsulfatase activity"/>
    <property type="evidence" value="ECO:0007669"/>
    <property type="project" value="UniProtKB-UniRule"/>
</dbReference>
<keyword evidence="9" id="KW-1185">Reference proteome</keyword>
<proteinExistence type="inferred from homology"/>
<feature type="modified residue" description="3-oxoalanine (Cys)" evidence="6">
    <location>
        <position position="59"/>
    </location>
</feature>
<accession>A0A6A6FWG8</accession>
<dbReference type="InterPro" id="IPR017850">
    <property type="entry name" value="Alkaline_phosphatase_core_sf"/>
</dbReference>
<dbReference type="PIRSF" id="PIRSF000972">
    <property type="entry name" value="Arylsulf_plant"/>
    <property type="match status" value="1"/>
</dbReference>
<keyword evidence="4" id="KW-0325">Glycoprotein</keyword>
<dbReference type="PANTHER" id="PTHR43108:SF8">
    <property type="entry name" value="SD21168P"/>
    <property type="match status" value="1"/>
</dbReference>
<gene>
    <name evidence="8" type="ORF">CERZMDRAFT_63897</name>
</gene>
<dbReference type="CDD" id="cd16147">
    <property type="entry name" value="G6S"/>
    <property type="match status" value="1"/>
</dbReference>
<dbReference type="SUPFAM" id="SSF53649">
    <property type="entry name" value="Alkaline phosphatase-like"/>
    <property type="match status" value="1"/>
</dbReference>
<organism evidence="8 9">
    <name type="scientific">Cercospora zeae-maydis SCOH1-5</name>
    <dbReference type="NCBI Taxonomy" id="717836"/>
    <lineage>
        <taxon>Eukaryota</taxon>
        <taxon>Fungi</taxon>
        <taxon>Dikarya</taxon>
        <taxon>Ascomycota</taxon>
        <taxon>Pezizomycotina</taxon>
        <taxon>Dothideomycetes</taxon>
        <taxon>Dothideomycetidae</taxon>
        <taxon>Mycosphaerellales</taxon>
        <taxon>Mycosphaerellaceae</taxon>
        <taxon>Cercospora</taxon>
    </lineage>
</organism>
<dbReference type="GO" id="GO:0018958">
    <property type="term" value="P:phenol-containing compound metabolic process"/>
    <property type="evidence" value="ECO:0007669"/>
    <property type="project" value="InterPro"/>
</dbReference>
<dbReference type="GO" id="GO:0008449">
    <property type="term" value="F:N-acetylglucosamine-6-sulfatase activity"/>
    <property type="evidence" value="ECO:0007669"/>
    <property type="project" value="TreeGrafter"/>
</dbReference>
<reference evidence="8" key="1">
    <citation type="journal article" date="2020" name="Stud. Mycol.">
        <title>101 Dothideomycetes genomes: a test case for predicting lifestyles and emergence of pathogens.</title>
        <authorList>
            <person name="Haridas S."/>
            <person name="Albert R."/>
            <person name="Binder M."/>
            <person name="Bloem J."/>
            <person name="Labutti K."/>
            <person name="Salamov A."/>
            <person name="Andreopoulos B."/>
            <person name="Baker S."/>
            <person name="Barry K."/>
            <person name="Bills G."/>
            <person name="Bluhm B."/>
            <person name="Cannon C."/>
            <person name="Castanera R."/>
            <person name="Culley D."/>
            <person name="Daum C."/>
            <person name="Ezra D."/>
            <person name="Gonzalez J."/>
            <person name="Henrissat B."/>
            <person name="Kuo A."/>
            <person name="Liang C."/>
            <person name="Lipzen A."/>
            <person name="Lutzoni F."/>
            <person name="Magnuson J."/>
            <person name="Mondo S."/>
            <person name="Nolan M."/>
            <person name="Ohm R."/>
            <person name="Pangilinan J."/>
            <person name="Park H.-J."/>
            <person name="Ramirez L."/>
            <person name="Alfaro M."/>
            <person name="Sun H."/>
            <person name="Tritt A."/>
            <person name="Yoshinaga Y."/>
            <person name="Zwiers L.-H."/>
            <person name="Turgeon B."/>
            <person name="Goodwin S."/>
            <person name="Spatafora J."/>
            <person name="Crous P."/>
            <person name="Grigoriev I."/>
        </authorList>
    </citation>
    <scope>NUCLEOTIDE SEQUENCE</scope>
    <source>
        <strain evidence="8">SCOH1-5</strain>
    </source>
</reference>
<dbReference type="InterPro" id="IPR012083">
    <property type="entry name" value="Arylsulfatase"/>
</dbReference>
<dbReference type="Gene3D" id="3.40.720.10">
    <property type="entry name" value="Alkaline Phosphatase, subunit A"/>
    <property type="match status" value="1"/>
</dbReference>
<protein>
    <recommendedName>
        <fullName evidence="5">Arylsulfatase</fullName>
        <shortName evidence="5">AS</shortName>
        <ecNumber evidence="5">3.1.6.1</ecNumber>
    </recommendedName>
    <alternativeName>
        <fullName evidence="5">Aryl-sulfate sulphohydrolase</fullName>
    </alternativeName>
</protein>
<dbReference type="Pfam" id="PF00884">
    <property type="entry name" value="Sulfatase"/>
    <property type="match status" value="1"/>
</dbReference>
<evidence type="ECO:0000256" key="2">
    <source>
        <dbReference type="ARBA" id="ARBA00022729"/>
    </source>
</evidence>
<dbReference type="EMBL" id="ML992662">
    <property type="protein sequence ID" value="KAF2217753.1"/>
    <property type="molecule type" value="Genomic_DNA"/>
</dbReference>
<evidence type="ECO:0000256" key="4">
    <source>
        <dbReference type="ARBA" id="ARBA00023180"/>
    </source>
</evidence>
<evidence type="ECO:0000256" key="5">
    <source>
        <dbReference type="PIRNR" id="PIRNR000972"/>
    </source>
</evidence>
<evidence type="ECO:0000256" key="6">
    <source>
        <dbReference type="PIRSR" id="PIRSR000972-50"/>
    </source>
</evidence>
<dbReference type="AlphaFoldDB" id="A0A6A6FWG8"/>
<dbReference type="InterPro" id="IPR024607">
    <property type="entry name" value="Sulfatase_CS"/>
</dbReference>
<evidence type="ECO:0000259" key="7">
    <source>
        <dbReference type="Pfam" id="PF00884"/>
    </source>
</evidence>
<name>A0A6A6FWG8_9PEZI</name>
<dbReference type="EC" id="3.1.6.1" evidence="5"/>